<dbReference type="Pfam" id="PF12833">
    <property type="entry name" value="HTH_18"/>
    <property type="match status" value="1"/>
</dbReference>
<gene>
    <name evidence="7" type="ORF">OO17_07965</name>
</gene>
<sequence length="313" mass="34059">MDPLTQLVELLRPKALAWKRMMGRGDWAWRFHSQSGVAFGLVVRGACRLRPRDGGERPLGVGDCLFITGPSTWTLQNGDGAPVLDFDDVHPVLPSGTWPETADEGEVHIVGGHFDFDSANEGLLPALLPPIVVVQPGDGEEQRRLTDIFAMIDREASADRPGRLSMLTRLMEMVLIEMLRTPLARAGDWPGGMIAGLADPKIGRALRAFHADVRGDWSVEALAGAAGMSRSRFSRRFMETVGEPPMSYVLHWRMACARDALRAGLKSLDQIAEAIGYGSASAFSTAFSRTMGQSPARYGRESALIKQMGSSVV</sequence>
<feature type="domain" description="HTH araC/xylS-type" evidence="6">
    <location>
        <begin position="203"/>
        <end position="301"/>
    </location>
</feature>
<evidence type="ECO:0000256" key="1">
    <source>
        <dbReference type="ARBA" id="ARBA00022490"/>
    </source>
</evidence>
<dbReference type="OrthoDB" id="9793400at2"/>
<dbReference type="SUPFAM" id="SSF51215">
    <property type="entry name" value="Regulatory protein AraC"/>
    <property type="match status" value="1"/>
</dbReference>
<dbReference type="SUPFAM" id="SSF46689">
    <property type="entry name" value="Homeodomain-like"/>
    <property type="match status" value="2"/>
</dbReference>
<reference evidence="7 8" key="1">
    <citation type="submission" date="2014-11" db="EMBL/GenBank/DDBJ databases">
        <title>Genomics and ecophysiology of heterotrophic nitrogen fixing bacteria isolated from estuarine surface water.</title>
        <authorList>
            <person name="Bentzon-Tilia M."/>
            <person name="Severin I."/>
            <person name="Hansen L.H."/>
            <person name="Riemann L."/>
        </authorList>
    </citation>
    <scope>NUCLEOTIDE SEQUENCE [LARGE SCALE GENOMIC DNA]</scope>
    <source>
        <strain evidence="7 8">BAL398</strain>
    </source>
</reference>
<dbReference type="RefSeq" id="WP_044408280.1">
    <property type="nucleotide sequence ID" value="NZ_JXXE01000154.1"/>
</dbReference>
<dbReference type="InterPro" id="IPR037923">
    <property type="entry name" value="HTH-like"/>
</dbReference>
<keyword evidence="4" id="KW-0010">Activator</keyword>
<dbReference type="InterPro" id="IPR009057">
    <property type="entry name" value="Homeodomain-like_sf"/>
</dbReference>
<dbReference type="SMART" id="SM00342">
    <property type="entry name" value="HTH_ARAC"/>
    <property type="match status" value="1"/>
</dbReference>
<dbReference type="EMBL" id="JXXE01000154">
    <property type="protein sequence ID" value="KIZ45355.1"/>
    <property type="molecule type" value="Genomic_DNA"/>
</dbReference>
<dbReference type="InterPro" id="IPR050204">
    <property type="entry name" value="AraC_XylS_family_regulators"/>
</dbReference>
<dbReference type="PANTHER" id="PTHR46796">
    <property type="entry name" value="HTH-TYPE TRANSCRIPTIONAL ACTIVATOR RHAS-RELATED"/>
    <property type="match status" value="1"/>
</dbReference>
<dbReference type="GO" id="GO:0003700">
    <property type="term" value="F:DNA-binding transcription factor activity"/>
    <property type="evidence" value="ECO:0007669"/>
    <property type="project" value="InterPro"/>
</dbReference>
<protein>
    <recommendedName>
        <fullName evidence="6">HTH araC/xylS-type domain-containing protein</fullName>
    </recommendedName>
</protein>
<evidence type="ECO:0000259" key="6">
    <source>
        <dbReference type="PROSITE" id="PS01124"/>
    </source>
</evidence>
<keyword evidence="5" id="KW-0804">Transcription</keyword>
<dbReference type="Gene3D" id="1.10.10.60">
    <property type="entry name" value="Homeodomain-like"/>
    <property type="match status" value="2"/>
</dbReference>
<dbReference type="InterPro" id="IPR032783">
    <property type="entry name" value="AraC_lig"/>
</dbReference>
<dbReference type="InterPro" id="IPR018060">
    <property type="entry name" value="HTH_AraC"/>
</dbReference>
<dbReference type="Pfam" id="PF12852">
    <property type="entry name" value="Cupin_6"/>
    <property type="match status" value="1"/>
</dbReference>
<dbReference type="AlphaFoldDB" id="A0A0D7EXT2"/>
<dbReference type="PATRIC" id="fig|1076.23.peg.844"/>
<keyword evidence="2" id="KW-0805">Transcription regulation</keyword>
<dbReference type="PANTHER" id="PTHR46796:SF13">
    <property type="entry name" value="HTH-TYPE TRANSCRIPTIONAL ACTIVATOR RHAS"/>
    <property type="match status" value="1"/>
</dbReference>
<dbReference type="PROSITE" id="PS00041">
    <property type="entry name" value="HTH_ARAC_FAMILY_1"/>
    <property type="match status" value="1"/>
</dbReference>
<comment type="caution">
    <text evidence="7">The sequence shown here is derived from an EMBL/GenBank/DDBJ whole genome shotgun (WGS) entry which is preliminary data.</text>
</comment>
<evidence type="ECO:0000256" key="4">
    <source>
        <dbReference type="ARBA" id="ARBA00023159"/>
    </source>
</evidence>
<evidence type="ECO:0000256" key="2">
    <source>
        <dbReference type="ARBA" id="ARBA00023015"/>
    </source>
</evidence>
<evidence type="ECO:0000256" key="5">
    <source>
        <dbReference type="ARBA" id="ARBA00023163"/>
    </source>
</evidence>
<dbReference type="InterPro" id="IPR018062">
    <property type="entry name" value="HTH_AraC-typ_CS"/>
</dbReference>
<keyword evidence="3" id="KW-0238">DNA-binding</keyword>
<accession>A0A0D7EXT2</accession>
<evidence type="ECO:0000256" key="3">
    <source>
        <dbReference type="ARBA" id="ARBA00023125"/>
    </source>
</evidence>
<organism evidence="7 8">
    <name type="scientific">Rhodopseudomonas palustris</name>
    <dbReference type="NCBI Taxonomy" id="1076"/>
    <lineage>
        <taxon>Bacteria</taxon>
        <taxon>Pseudomonadati</taxon>
        <taxon>Pseudomonadota</taxon>
        <taxon>Alphaproteobacteria</taxon>
        <taxon>Hyphomicrobiales</taxon>
        <taxon>Nitrobacteraceae</taxon>
        <taxon>Rhodopseudomonas</taxon>
    </lineage>
</organism>
<evidence type="ECO:0000313" key="8">
    <source>
        <dbReference type="Proteomes" id="UP000032515"/>
    </source>
</evidence>
<name>A0A0D7EXT2_RHOPL</name>
<keyword evidence="1" id="KW-0963">Cytoplasm</keyword>
<dbReference type="PROSITE" id="PS01124">
    <property type="entry name" value="HTH_ARAC_FAMILY_2"/>
    <property type="match status" value="1"/>
</dbReference>
<evidence type="ECO:0000313" key="7">
    <source>
        <dbReference type="EMBL" id="KIZ45355.1"/>
    </source>
</evidence>
<dbReference type="Proteomes" id="UP000032515">
    <property type="component" value="Unassembled WGS sequence"/>
</dbReference>
<dbReference type="GO" id="GO:0043565">
    <property type="term" value="F:sequence-specific DNA binding"/>
    <property type="evidence" value="ECO:0007669"/>
    <property type="project" value="InterPro"/>
</dbReference>
<proteinExistence type="predicted"/>